<name>A0ABP0TI90_9BRYO</name>
<sequence>MLLETPNVVIVKQLNSILASIFNRRVFPGKAVQDLVIQFKAEEVEKLKTLVPQSLTINLCELGCGNVQLSRQLEAYQKQAVVAQDPASVAAIFAKVIPADFISDESFNCNTNNFPVGPDLDPGLT</sequence>
<accession>A0ABP0TI90</accession>
<dbReference type="Proteomes" id="UP001497512">
    <property type="component" value="Chromosome 11"/>
</dbReference>
<organism evidence="1 2">
    <name type="scientific">Sphagnum troendelagicum</name>
    <dbReference type="NCBI Taxonomy" id="128251"/>
    <lineage>
        <taxon>Eukaryota</taxon>
        <taxon>Viridiplantae</taxon>
        <taxon>Streptophyta</taxon>
        <taxon>Embryophyta</taxon>
        <taxon>Bryophyta</taxon>
        <taxon>Sphagnophytina</taxon>
        <taxon>Sphagnopsida</taxon>
        <taxon>Sphagnales</taxon>
        <taxon>Sphagnaceae</taxon>
        <taxon>Sphagnum</taxon>
    </lineage>
</organism>
<reference evidence="1" key="1">
    <citation type="submission" date="2024-02" db="EMBL/GenBank/DDBJ databases">
        <authorList>
            <consortium name="ELIXIR-Norway"/>
            <consortium name="Elixir Norway"/>
        </authorList>
    </citation>
    <scope>NUCLEOTIDE SEQUENCE</scope>
</reference>
<gene>
    <name evidence="1" type="ORF">CSSPTR1EN2_LOCUS3907</name>
</gene>
<evidence type="ECO:0000313" key="2">
    <source>
        <dbReference type="Proteomes" id="UP001497512"/>
    </source>
</evidence>
<proteinExistence type="predicted"/>
<protein>
    <submittedName>
        <fullName evidence="1">Uncharacterized protein</fullName>
    </submittedName>
</protein>
<dbReference type="EMBL" id="OZ019903">
    <property type="protein sequence ID" value="CAK9197303.1"/>
    <property type="molecule type" value="Genomic_DNA"/>
</dbReference>
<evidence type="ECO:0000313" key="1">
    <source>
        <dbReference type="EMBL" id="CAK9197303.1"/>
    </source>
</evidence>
<keyword evidence="2" id="KW-1185">Reference proteome</keyword>